<sequence length="102" mass="11714">MQRYLEDTSYKGRETSETISFTTKLPRKLAGTSHLFWVQLPDAASSRDGRHWPLPDPTVKFLMALNNLWLSHANGAHRFSRYTIEHIYDGDGMGRACILYKA</sequence>
<name>A0ABD0YNU9_9HEMI</name>
<gene>
    <name evidence="1" type="ORF">AAG570_009351</name>
</gene>
<organism evidence="1 2">
    <name type="scientific">Ranatra chinensis</name>
    <dbReference type="NCBI Taxonomy" id="642074"/>
    <lineage>
        <taxon>Eukaryota</taxon>
        <taxon>Metazoa</taxon>
        <taxon>Ecdysozoa</taxon>
        <taxon>Arthropoda</taxon>
        <taxon>Hexapoda</taxon>
        <taxon>Insecta</taxon>
        <taxon>Pterygota</taxon>
        <taxon>Neoptera</taxon>
        <taxon>Paraneoptera</taxon>
        <taxon>Hemiptera</taxon>
        <taxon>Heteroptera</taxon>
        <taxon>Panheteroptera</taxon>
        <taxon>Nepomorpha</taxon>
        <taxon>Nepidae</taxon>
        <taxon>Ranatrinae</taxon>
        <taxon>Ranatra</taxon>
    </lineage>
</organism>
<evidence type="ECO:0000313" key="1">
    <source>
        <dbReference type="EMBL" id="KAL1137655.1"/>
    </source>
</evidence>
<evidence type="ECO:0000313" key="2">
    <source>
        <dbReference type="Proteomes" id="UP001558652"/>
    </source>
</evidence>
<dbReference type="Proteomes" id="UP001558652">
    <property type="component" value="Unassembled WGS sequence"/>
</dbReference>
<protein>
    <submittedName>
        <fullName evidence="1">Uncharacterized protein</fullName>
    </submittedName>
</protein>
<proteinExistence type="predicted"/>
<dbReference type="AlphaFoldDB" id="A0ABD0YNU9"/>
<keyword evidence="2" id="KW-1185">Reference proteome</keyword>
<reference evidence="1 2" key="1">
    <citation type="submission" date="2024-07" db="EMBL/GenBank/DDBJ databases">
        <title>Chromosome-level genome assembly of the water stick insect Ranatra chinensis (Heteroptera: Nepidae).</title>
        <authorList>
            <person name="Liu X."/>
        </authorList>
    </citation>
    <scope>NUCLEOTIDE SEQUENCE [LARGE SCALE GENOMIC DNA]</scope>
    <source>
        <strain evidence="1">Cailab_2021Rc</strain>
        <tissue evidence="1">Muscle</tissue>
    </source>
</reference>
<dbReference type="EMBL" id="JBFDAA010000004">
    <property type="protein sequence ID" value="KAL1137655.1"/>
    <property type="molecule type" value="Genomic_DNA"/>
</dbReference>
<accession>A0ABD0YNU9</accession>
<comment type="caution">
    <text evidence="1">The sequence shown here is derived from an EMBL/GenBank/DDBJ whole genome shotgun (WGS) entry which is preliminary data.</text>
</comment>